<dbReference type="GO" id="GO:0046982">
    <property type="term" value="F:protein heterodimerization activity"/>
    <property type="evidence" value="ECO:0007669"/>
    <property type="project" value="InterPro"/>
</dbReference>
<dbReference type="AlphaFoldDB" id="A0A9P4NJG1"/>
<keyword evidence="6" id="KW-1185">Reference proteome</keyword>
<proteinExistence type="inferred from homology"/>
<dbReference type="Proteomes" id="UP000800235">
    <property type="component" value="Unassembled WGS sequence"/>
</dbReference>
<dbReference type="OrthoDB" id="1872155at2759"/>
<organism evidence="5 6">
    <name type="scientific">Tothia fuscella</name>
    <dbReference type="NCBI Taxonomy" id="1048955"/>
    <lineage>
        <taxon>Eukaryota</taxon>
        <taxon>Fungi</taxon>
        <taxon>Dikarya</taxon>
        <taxon>Ascomycota</taxon>
        <taxon>Pezizomycotina</taxon>
        <taxon>Dothideomycetes</taxon>
        <taxon>Pleosporomycetidae</taxon>
        <taxon>Venturiales</taxon>
        <taxon>Cylindrosympodiaceae</taxon>
        <taxon>Tothia</taxon>
    </lineage>
</organism>
<dbReference type="CDD" id="cd22919">
    <property type="entry name" value="HFD_CENP-S"/>
    <property type="match status" value="1"/>
</dbReference>
<dbReference type="GO" id="GO:0003682">
    <property type="term" value="F:chromatin binding"/>
    <property type="evidence" value="ECO:0007669"/>
    <property type="project" value="TreeGrafter"/>
</dbReference>
<protein>
    <submittedName>
        <fullName evidence="5">Apoptosis-inducing TAF9-like domain 1 family protein</fullName>
    </submittedName>
</protein>
<dbReference type="GO" id="GO:0031297">
    <property type="term" value="P:replication fork processing"/>
    <property type="evidence" value="ECO:0007669"/>
    <property type="project" value="TreeGrafter"/>
</dbReference>
<keyword evidence="4" id="KW-0234">DNA repair</keyword>
<evidence type="ECO:0000256" key="1">
    <source>
        <dbReference type="ARBA" id="ARBA00006612"/>
    </source>
</evidence>
<evidence type="ECO:0000313" key="6">
    <source>
        <dbReference type="Proteomes" id="UP000800235"/>
    </source>
</evidence>
<dbReference type="InterPro" id="IPR029003">
    <property type="entry name" value="CENP-S/Mhf1"/>
</dbReference>
<dbReference type="EMBL" id="MU007075">
    <property type="protein sequence ID" value="KAF2424392.1"/>
    <property type="molecule type" value="Genomic_DNA"/>
</dbReference>
<dbReference type="GO" id="GO:0071821">
    <property type="term" value="C:FANCM-MHF complex"/>
    <property type="evidence" value="ECO:0007669"/>
    <property type="project" value="InterPro"/>
</dbReference>
<dbReference type="PANTHER" id="PTHR22980:SF0">
    <property type="entry name" value="CENTROMERE PROTEIN S"/>
    <property type="match status" value="1"/>
</dbReference>
<dbReference type="GO" id="GO:0000712">
    <property type="term" value="P:resolution of meiotic recombination intermediates"/>
    <property type="evidence" value="ECO:0007669"/>
    <property type="project" value="TreeGrafter"/>
</dbReference>
<comment type="similarity">
    <text evidence="1">Belongs to the TAF9 family. CENP-S/MHF1 subfamily.</text>
</comment>
<dbReference type="SUPFAM" id="SSF47113">
    <property type="entry name" value="Histone-fold"/>
    <property type="match status" value="1"/>
</dbReference>
<keyword evidence="3" id="KW-0238">DNA-binding</keyword>
<dbReference type="Pfam" id="PF15630">
    <property type="entry name" value="CENP-S"/>
    <property type="match status" value="1"/>
</dbReference>
<dbReference type="GO" id="GO:0006281">
    <property type="term" value="P:DNA repair"/>
    <property type="evidence" value="ECO:0007669"/>
    <property type="project" value="UniProtKB-KW"/>
</dbReference>
<evidence type="ECO:0000256" key="3">
    <source>
        <dbReference type="ARBA" id="ARBA00023125"/>
    </source>
</evidence>
<comment type="caution">
    <text evidence="5">The sequence shown here is derived from an EMBL/GenBank/DDBJ whole genome shotgun (WGS) entry which is preliminary data.</text>
</comment>
<dbReference type="GO" id="GO:0003677">
    <property type="term" value="F:DNA binding"/>
    <property type="evidence" value="ECO:0007669"/>
    <property type="project" value="UniProtKB-KW"/>
</dbReference>
<gene>
    <name evidence="5" type="ORF">EJ08DRAFT_681921</name>
</gene>
<evidence type="ECO:0000256" key="2">
    <source>
        <dbReference type="ARBA" id="ARBA00022763"/>
    </source>
</evidence>
<keyword evidence="2" id="KW-0227">DNA damage</keyword>
<dbReference type="Gene3D" id="1.10.20.10">
    <property type="entry name" value="Histone, subunit A"/>
    <property type="match status" value="1"/>
</dbReference>
<evidence type="ECO:0000313" key="5">
    <source>
        <dbReference type="EMBL" id="KAF2424392.1"/>
    </source>
</evidence>
<dbReference type="InterPro" id="IPR009072">
    <property type="entry name" value="Histone-fold"/>
</dbReference>
<reference evidence="5" key="1">
    <citation type="journal article" date="2020" name="Stud. Mycol.">
        <title>101 Dothideomycetes genomes: a test case for predicting lifestyles and emergence of pathogens.</title>
        <authorList>
            <person name="Haridas S."/>
            <person name="Albert R."/>
            <person name="Binder M."/>
            <person name="Bloem J."/>
            <person name="Labutti K."/>
            <person name="Salamov A."/>
            <person name="Andreopoulos B."/>
            <person name="Baker S."/>
            <person name="Barry K."/>
            <person name="Bills G."/>
            <person name="Bluhm B."/>
            <person name="Cannon C."/>
            <person name="Castanera R."/>
            <person name="Culley D."/>
            <person name="Daum C."/>
            <person name="Ezra D."/>
            <person name="Gonzalez J."/>
            <person name="Henrissat B."/>
            <person name="Kuo A."/>
            <person name="Liang C."/>
            <person name="Lipzen A."/>
            <person name="Lutzoni F."/>
            <person name="Magnuson J."/>
            <person name="Mondo S."/>
            <person name="Nolan M."/>
            <person name="Ohm R."/>
            <person name="Pangilinan J."/>
            <person name="Park H.-J."/>
            <person name="Ramirez L."/>
            <person name="Alfaro M."/>
            <person name="Sun H."/>
            <person name="Tritt A."/>
            <person name="Yoshinaga Y."/>
            <person name="Zwiers L.-H."/>
            <person name="Turgeon B."/>
            <person name="Goodwin S."/>
            <person name="Spatafora J."/>
            <person name="Crous P."/>
            <person name="Grigoriev I."/>
        </authorList>
    </citation>
    <scope>NUCLEOTIDE SEQUENCE</scope>
    <source>
        <strain evidence="5">CBS 130266</strain>
    </source>
</reference>
<name>A0A9P4NJG1_9PEZI</name>
<evidence type="ECO:0000256" key="4">
    <source>
        <dbReference type="ARBA" id="ARBA00023204"/>
    </source>
</evidence>
<accession>A0A9P4NJG1</accession>
<dbReference type="PANTHER" id="PTHR22980">
    <property type="entry name" value="CORTISTATIN"/>
    <property type="match status" value="1"/>
</dbReference>
<sequence>MATNDVNDNEEALKSALWYSIGRLTDETTLAQDTNATPQFIGALMELVWQQIRLSARDLETFAKHAGRRQINVDDVLLLARRNEGLEVLLRGFVEDLEGEKKGKGSKGKGRAKGGR</sequence>